<reference evidence="23 24" key="1">
    <citation type="submission" date="2015-07" db="EMBL/GenBank/DDBJ databases">
        <title>The genome of Dufourea novaeangliae.</title>
        <authorList>
            <person name="Pan H."/>
            <person name="Kapheim K."/>
        </authorList>
    </citation>
    <scope>NUCLEOTIDE SEQUENCE [LARGE SCALE GENOMIC DNA]</scope>
    <source>
        <strain evidence="23">0120121106</strain>
        <tissue evidence="23">Whole body</tissue>
    </source>
</reference>
<dbReference type="Pfam" id="PF13639">
    <property type="entry name" value="zf-RING_2"/>
    <property type="match status" value="1"/>
</dbReference>
<dbReference type="SUPFAM" id="SSF52096">
    <property type="entry name" value="ClpP/crotonase"/>
    <property type="match status" value="1"/>
</dbReference>
<evidence type="ECO:0000256" key="20">
    <source>
        <dbReference type="PROSITE-ProRule" id="PRU00175"/>
    </source>
</evidence>
<protein>
    <recommendedName>
        <fullName evidence="8">3-hydroxyisobutyryl-CoA hydrolase, mitochondrial</fullName>
        <ecNumber evidence="7">2.3.2.27</ecNumber>
        <ecNumber evidence="6">3.1.2.4</ecNumber>
    </recommendedName>
    <alternativeName>
        <fullName evidence="18">3-hydroxyisobutyryl-coenzyme A hydrolase</fullName>
    </alternativeName>
</protein>
<dbReference type="OrthoDB" id="1737613at2759"/>
<dbReference type="CDD" id="cd06558">
    <property type="entry name" value="crotonase-like"/>
    <property type="match status" value="1"/>
</dbReference>
<accession>A0A154P6H7</accession>
<organism evidence="23 24">
    <name type="scientific">Dufourea novaeangliae</name>
    <name type="common">Sweat bee</name>
    <dbReference type="NCBI Taxonomy" id="178035"/>
    <lineage>
        <taxon>Eukaryota</taxon>
        <taxon>Metazoa</taxon>
        <taxon>Ecdysozoa</taxon>
        <taxon>Arthropoda</taxon>
        <taxon>Hexapoda</taxon>
        <taxon>Insecta</taxon>
        <taxon>Pterygota</taxon>
        <taxon>Neoptera</taxon>
        <taxon>Endopterygota</taxon>
        <taxon>Hymenoptera</taxon>
        <taxon>Apocrita</taxon>
        <taxon>Aculeata</taxon>
        <taxon>Apoidea</taxon>
        <taxon>Anthophila</taxon>
        <taxon>Halictidae</taxon>
        <taxon>Rophitinae</taxon>
        <taxon>Dufourea</taxon>
    </lineage>
</organism>
<keyword evidence="24" id="KW-1185">Reference proteome</keyword>
<evidence type="ECO:0000256" key="15">
    <source>
        <dbReference type="ARBA" id="ARBA00022833"/>
    </source>
</evidence>
<evidence type="ECO:0000256" key="4">
    <source>
        <dbReference type="ARBA" id="ARBA00005109"/>
    </source>
</evidence>
<dbReference type="InterPro" id="IPR029045">
    <property type="entry name" value="ClpP/crotonase-like_dom_sf"/>
</dbReference>
<dbReference type="Gene3D" id="3.90.226.10">
    <property type="entry name" value="2-enoyl-CoA Hydratase, Chain A, domain 1"/>
    <property type="match status" value="1"/>
</dbReference>
<dbReference type="InterPro" id="IPR013083">
    <property type="entry name" value="Znf_RING/FYVE/PHD"/>
</dbReference>
<evidence type="ECO:0000256" key="1">
    <source>
        <dbReference type="ARBA" id="ARBA00000900"/>
    </source>
</evidence>
<dbReference type="GO" id="GO:0061630">
    <property type="term" value="F:ubiquitin protein ligase activity"/>
    <property type="evidence" value="ECO:0007669"/>
    <property type="project" value="UniProtKB-EC"/>
</dbReference>
<evidence type="ECO:0000256" key="14">
    <source>
        <dbReference type="ARBA" id="ARBA00022801"/>
    </source>
</evidence>
<dbReference type="GO" id="GO:0006574">
    <property type="term" value="P:L-valine catabolic process"/>
    <property type="evidence" value="ECO:0007669"/>
    <property type="project" value="UniProtKB-UniPathway"/>
</dbReference>
<keyword evidence="13" id="KW-0833">Ubl conjugation pathway</keyword>
<comment type="similarity">
    <text evidence="5">Belongs to the enoyl-CoA hydratase/isomerase family.</text>
</comment>
<dbReference type="FunFam" id="3.90.226.10:FF:000026">
    <property type="entry name" value="3-hydroxyisobutyryl-CoA hydrolase, mitochondrial"/>
    <property type="match status" value="1"/>
</dbReference>
<dbReference type="GO" id="GO:0008270">
    <property type="term" value="F:zinc ion binding"/>
    <property type="evidence" value="ECO:0007669"/>
    <property type="project" value="UniProtKB-KW"/>
</dbReference>
<name>A0A154P6H7_DUFNO</name>
<comment type="function">
    <text evidence="17">Hydrolyzes 3-hydroxyisobutyryl-CoA (HIBYL-CoA), a saline catabolite. Has high activity toward isobutyryl-CoA. Could be an isobutyryl-CoA dehydrogenase that functions in valine catabolism. Also hydrolyzes 3-hydroxypropanoyl-CoA.</text>
</comment>
<keyword evidence="14 23" id="KW-0378">Hydrolase</keyword>
<dbReference type="GO" id="GO:0005739">
    <property type="term" value="C:mitochondrion"/>
    <property type="evidence" value="ECO:0007669"/>
    <property type="project" value="UniProtKB-SubCell"/>
</dbReference>
<dbReference type="Proteomes" id="UP000076502">
    <property type="component" value="Unassembled WGS sequence"/>
</dbReference>
<evidence type="ECO:0000256" key="7">
    <source>
        <dbReference type="ARBA" id="ARBA00012483"/>
    </source>
</evidence>
<dbReference type="EC" id="3.1.2.4" evidence="6"/>
<dbReference type="STRING" id="178035.A0A154P6H7"/>
<sequence>MSDYFDEMGWTPLEDGEAPNHLIHMARLLRDFGMWDLLGQTTRLPPPASKSAIENLREIETTSSDSEQCPVCLKEFEDGIFAKCMPCEHVFHKECIIPWLEKTNSCPLCRHQLPTDDEDYETYRKEKQRELERQKDLETLHNSIPDSTRHLQDVCFIAVLGLNVLGLNKDILKLSEIGHPNDIKNGTLKLSCIGSSPITSFRFLSSQTNSTGPIIEPILPQSYPQTEPVPESKPPIEIPVPNRSTTYKDVQANTQDDVLIKDTGNKGIITLNRPKALNALNLSMVEKIYPALKQWETSKKFVIIEGAGEKAFCAGGDVKSIVVAVREGNKELGEAFFRKEYTLNHLIGTYKIPYVALINGITMGGGVGLSVHGKYRIATEKTLFAMPETAIGLFPDVGGTYFLPRLKGKLGLYLGLTGERLKGIDILLAGIATHFVPSEKLPALKQDLLINEVPDITKVLDKYQPQNLDNKFSLAPYITQIDKCFSASSVEEIIERLKEDKSEWAEKTIQTLLKMSPTSLKITMSAIQNGGTLSLADCLKMEFRLGYNYGLCKTNDFCEGVRALLIDKDQKSIWNPKTLSEVTDTYVNQQFATLPEEKELLL</sequence>
<dbReference type="SUPFAM" id="SSF57850">
    <property type="entry name" value="RING/U-box"/>
    <property type="match status" value="1"/>
</dbReference>
<evidence type="ECO:0000256" key="12">
    <source>
        <dbReference type="ARBA" id="ARBA00022771"/>
    </source>
</evidence>
<evidence type="ECO:0000256" key="3">
    <source>
        <dbReference type="ARBA" id="ARBA00004173"/>
    </source>
</evidence>
<evidence type="ECO:0000256" key="2">
    <source>
        <dbReference type="ARBA" id="ARBA00001709"/>
    </source>
</evidence>
<evidence type="ECO:0000256" key="6">
    <source>
        <dbReference type="ARBA" id="ARBA00011915"/>
    </source>
</evidence>
<evidence type="ECO:0000256" key="11">
    <source>
        <dbReference type="ARBA" id="ARBA00022723"/>
    </source>
</evidence>
<evidence type="ECO:0000256" key="10">
    <source>
        <dbReference type="ARBA" id="ARBA00022679"/>
    </source>
</evidence>
<evidence type="ECO:0000313" key="24">
    <source>
        <dbReference type="Proteomes" id="UP000076502"/>
    </source>
</evidence>
<keyword evidence="9" id="KW-0101">Branched-chain amino acid catabolism</keyword>
<evidence type="ECO:0000256" key="8">
    <source>
        <dbReference type="ARBA" id="ARBA00016714"/>
    </source>
</evidence>
<dbReference type="EMBL" id="KQ434810">
    <property type="protein sequence ID" value="KZC06740.1"/>
    <property type="molecule type" value="Genomic_DNA"/>
</dbReference>
<gene>
    <name evidence="23" type="ORF">WN55_07291</name>
</gene>
<evidence type="ECO:0000256" key="13">
    <source>
        <dbReference type="ARBA" id="ARBA00022786"/>
    </source>
</evidence>
<evidence type="ECO:0000313" key="23">
    <source>
        <dbReference type="EMBL" id="KZC06740.1"/>
    </source>
</evidence>
<dbReference type="CDD" id="cd16669">
    <property type="entry name" value="RING-H2_RNF181"/>
    <property type="match status" value="1"/>
</dbReference>
<evidence type="ECO:0000256" key="5">
    <source>
        <dbReference type="ARBA" id="ARBA00005254"/>
    </source>
</evidence>
<keyword evidence="11" id="KW-0479">Metal-binding</keyword>
<keyword evidence="12 20" id="KW-0863">Zinc-finger</keyword>
<dbReference type="AlphaFoldDB" id="A0A154P6H7"/>
<evidence type="ECO:0000259" key="22">
    <source>
        <dbReference type="PROSITE" id="PS50089"/>
    </source>
</evidence>
<comment type="similarity">
    <text evidence="19">Belongs to the RNF181 family.</text>
</comment>
<dbReference type="InterPro" id="IPR045004">
    <property type="entry name" value="ECH_dom"/>
</dbReference>
<evidence type="ECO:0000256" key="21">
    <source>
        <dbReference type="SAM" id="MobiDB-lite"/>
    </source>
</evidence>
<comment type="pathway">
    <text evidence="4">Amino-acid degradation; L-valine degradation.</text>
</comment>
<evidence type="ECO:0000256" key="17">
    <source>
        <dbReference type="ARBA" id="ARBA00024871"/>
    </source>
</evidence>
<keyword evidence="15" id="KW-0862">Zinc</keyword>
<dbReference type="Pfam" id="PF16113">
    <property type="entry name" value="ECH_2"/>
    <property type="match status" value="1"/>
</dbReference>
<dbReference type="Gene3D" id="3.30.40.10">
    <property type="entry name" value="Zinc/RING finger domain, C3HC4 (zinc finger)"/>
    <property type="match status" value="1"/>
</dbReference>
<dbReference type="GO" id="GO:0003860">
    <property type="term" value="F:3-hydroxyisobutyryl-CoA hydrolase activity"/>
    <property type="evidence" value="ECO:0007669"/>
    <property type="project" value="UniProtKB-EC"/>
</dbReference>
<dbReference type="UniPathway" id="UPA00362"/>
<dbReference type="EC" id="2.3.2.27" evidence="7"/>
<feature type="domain" description="RING-type" evidence="22">
    <location>
        <begin position="69"/>
        <end position="110"/>
    </location>
</feature>
<evidence type="ECO:0000256" key="9">
    <source>
        <dbReference type="ARBA" id="ARBA00022456"/>
    </source>
</evidence>
<dbReference type="InterPro" id="IPR001841">
    <property type="entry name" value="Znf_RING"/>
</dbReference>
<evidence type="ECO:0000256" key="18">
    <source>
        <dbReference type="ARBA" id="ARBA00031181"/>
    </source>
</evidence>
<dbReference type="PANTHER" id="PTHR43176">
    <property type="entry name" value="3-HYDROXYISOBUTYRYL-COA HYDROLASE-RELATED"/>
    <property type="match status" value="1"/>
</dbReference>
<dbReference type="PROSITE" id="PS50089">
    <property type="entry name" value="ZF_RING_2"/>
    <property type="match status" value="1"/>
</dbReference>
<keyword evidence="16" id="KW-0496">Mitochondrion</keyword>
<dbReference type="InterPro" id="IPR032259">
    <property type="entry name" value="HIBYL-CoA-H"/>
</dbReference>
<dbReference type="SMART" id="SM00184">
    <property type="entry name" value="RING"/>
    <property type="match status" value="1"/>
</dbReference>
<feature type="region of interest" description="Disordered" evidence="21">
    <location>
        <begin position="223"/>
        <end position="243"/>
    </location>
</feature>
<comment type="catalytic activity">
    <reaction evidence="1">
        <text>S-ubiquitinyl-[E2 ubiquitin-conjugating enzyme]-L-cysteine + [acceptor protein]-L-lysine = [E2 ubiquitin-conjugating enzyme]-L-cysteine + N(6)-ubiquitinyl-[acceptor protein]-L-lysine.</text>
        <dbReference type="EC" id="2.3.2.27"/>
    </reaction>
</comment>
<comment type="subcellular location">
    <subcellularLocation>
        <location evidence="3">Mitochondrion</location>
    </subcellularLocation>
</comment>
<comment type="catalytic activity">
    <reaction evidence="2">
        <text>3-hydroxy-2-methylpropanoyl-CoA + H2O = 3-hydroxy-2-methylpropanoate + CoA + H(+)</text>
        <dbReference type="Rhea" id="RHEA:20888"/>
        <dbReference type="ChEBI" id="CHEBI:11805"/>
        <dbReference type="ChEBI" id="CHEBI:15377"/>
        <dbReference type="ChEBI" id="CHEBI:15378"/>
        <dbReference type="ChEBI" id="CHEBI:57287"/>
        <dbReference type="ChEBI" id="CHEBI:57340"/>
        <dbReference type="EC" id="3.1.2.4"/>
    </reaction>
</comment>
<dbReference type="FunFam" id="3.30.40.10:FF:000127">
    <property type="entry name" value="E3 ubiquitin-protein ligase RNF181"/>
    <property type="match status" value="1"/>
</dbReference>
<evidence type="ECO:0000256" key="19">
    <source>
        <dbReference type="ARBA" id="ARBA00038197"/>
    </source>
</evidence>
<dbReference type="PANTHER" id="PTHR43176:SF3">
    <property type="entry name" value="3-HYDROXYISOBUTYRYL-COA HYDROLASE, MITOCHONDRIAL"/>
    <property type="match status" value="1"/>
</dbReference>
<keyword evidence="10" id="KW-0808">Transferase</keyword>
<dbReference type="NCBIfam" id="NF004127">
    <property type="entry name" value="PRK05617.1"/>
    <property type="match status" value="1"/>
</dbReference>
<dbReference type="GO" id="GO:0016567">
    <property type="term" value="P:protein ubiquitination"/>
    <property type="evidence" value="ECO:0007669"/>
    <property type="project" value="UniProtKB-ARBA"/>
</dbReference>
<proteinExistence type="inferred from homology"/>
<evidence type="ECO:0000256" key="16">
    <source>
        <dbReference type="ARBA" id="ARBA00023128"/>
    </source>
</evidence>